<dbReference type="InterPro" id="IPR012074">
    <property type="entry name" value="GAF_ANTAR"/>
</dbReference>
<feature type="domain" description="ANTAR" evidence="6">
    <location>
        <begin position="165"/>
        <end position="226"/>
    </location>
</feature>
<dbReference type="PROSITE" id="PS50921">
    <property type="entry name" value="ANTAR"/>
    <property type="match status" value="1"/>
</dbReference>
<evidence type="ECO:0000256" key="3">
    <source>
        <dbReference type="ARBA" id="ARBA00023015"/>
    </source>
</evidence>
<keyword evidence="8" id="KW-1185">Reference proteome</keyword>
<dbReference type="EMBL" id="JAVDXW010000001">
    <property type="protein sequence ID" value="MDR7301430.1"/>
    <property type="molecule type" value="Genomic_DNA"/>
</dbReference>
<keyword evidence="1" id="KW-0808">Transferase</keyword>
<evidence type="ECO:0000313" key="8">
    <source>
        <dbReference type="Proteomes" id="UP001180845"/>
    </source>
</evidence>
<dbReference type="SMART" id="SM01012">
    <property type="entry name" value="ANTAR"/>
    <property type="match status" value="1"/>
</dbReference>
<feature type="region of interest" description="Disordered" evidence="5">
    <location>
        <begin position="63"/>
        <end position="83"/>
    </location>
</feature>
<keyword evidence="2" id="KW-0418">Kinase</keyword>
<evidence type="ECO:0000259" key="6">
    <source>
        <dbReference type="PROSITE" id="PS50921"/>
    </source>
</evidence>
<organism evidence="7 8">
    <name type="scientific">Haloactinomyces albus</name>
    <dbReference type="NCBI Taxonomy" id="1352928"/>
    <lineage>
        <taxon>Bacteria</taxon>
        <taxon>Bacillati</taxon>
        <taxon>Actinomycetota</taxon>
        <taxon>Actinomycetes</taxon>
        <taxon>Actinopolysporales</taxon>
        <taxon>Actinopolysporaceae</taxon>
        <taxon>Haloactinomyces</taxon>
    </lineage>
</organism>
<dbReference type="SUPFAM" id="SSF55781">
    <property type="entry name" value="GAF domain-like"/>
    <property type="match status" value="1"/>
</dbReference>
<dbReference type="PIRSF" id="PIRSF036625">
    <property type="entry name" value="GAF_ANTAR"/>
    <property type="match status" value="1"/>
</dbReference>
<evidence type="ECO:0000256" key="1">
    <source>
        <dbReference type="ARBA" id="ARBA00022679"/>
    </source>
</evidence>
<evidence type="ECO:0000256" key="5">
    <source>
        <dbReference type="SAM" id="MobiDB-lite"/>
    </source>
</evidence>
<evidence type="ECO:0000256" key="2">
    <source>
        <dbReference type="ARBA" id="ARBA00022777"/>
    </source>
</evidence>
<dbReference type="InterPro" id="IPR005561">
    <property type="entry name" value="ANTAR"/>
</dbReference>
<dbReference type="GO" id="GO:0003723">
    <property type="term" value="F:RNA binding"/>
    <property type="evidence" value="ECO:0007669"/>
    <property type="project" value="InterPro"/>
</dbReference>
<dbReference type="InterPro" id="IPR036388">
    <property type="entry name" value="WH-like_DNA-bd_sf"/>
</dbReference>
<dbReference type="Pfam" id="PF13185">
    <property type="entry name" value="GAF_2"/>
    <property type="match status" value="1"/>
</dbReference>
<dbReference type="GO" id="GO:0016301">
    <property type="term" value="F:kinase activity"/>
    <property type="evidence" value="ECO:0007669"/>
    <property type="project" value="UniProtKB-KW"/>
</dbReference>
<dbReference type="Gene3D" id="3.30.450.40">
    <property type="match status" value="1"/>
</dbReference>
<gene>
    <name evidence="7" type="ORF">JOF55_001611</name>
</gene>
<proteinExistence type="predicted"/>
<evidence type="ECO:0000313" key="7">
    <source>
        <dbReference type="EMBL" id="MDR7301430.1"/>
    </source>
</evidence>
<accession>A0AAE3ZCR0</accession>
<reference evidence="7" key="1">
    <citation type="submission" date="2023-07" db="EMBL/GenBank/DDBJ databases">
        <title>Sequencing the genomes of 1000 actinobacteria strains.</title>
        <authorList>
            <person name="Klenk H.-P."/>
        </authorList>
    </citation>
    <scope>NUCLEOTIDE SEQUENCE</scope>
    <source>
        <strain evidence="7">DSM 45977</strain>
    </source>
</reference>
<dbReference type="InterPro" id="IPR029016">
    <property type="entry name" value="GAF-like_dom_sf"/>
</dbReference>
<comment type="caution">
    <text evidence="7">The sequence shown here is derived from an EMBL/GenBank/DDBJ whole genome shotgun (WGS) entry which is preliminary data.</text>
</comment>
<dbReference type="Pfam" id="PF03861">
    <property type="entry name" value="ANTAR"/>
    <property type="match status" value="1"/>
</dbReference>
<keyword evidence="4" id="KW-0804">Transcription</keyword>
<dbReference type="Gene3D" id="1.10.10.10">
    <property type="entry name" value="Winged helix-like DNA-binding domain superfamily/Winged helix DNA-binding domain"/>
    <property type="match status" value="1"/>
</dbReference>
<dbReference type="InterPro" id="IPR003018">
    <property type="entry name" value="GAF"/>
</dbReference>
<dbReference type="SUPFAM" id="SSF52172">
    <property type="entry name" value="CheY-like"/>
    <property type="match status" value="1"/>
</dbReference>
<sequence>MSTPTDYEELATRLAHMARDLLQQKSVQDTLDRIVEYAVQLIEGCSDAGILVLRKRQQVETLATTSDRVRESDRAQGEEAEGPCFDAANGGAHIYRIADLSESQQRWPRYAPRVRELGYGSMMGFLLFTEQDNLGALNLYAPQPSAFTERSEQAGWILASHAAIALSSARTEADLHTAISTRQEIGEALGIVMERHKLSESQAFDKIRKASQDNNTKLREIAHHIIHTGETPGAS</sequence>
<dbReference type="RefSeq" id="WP_310271894.1">
    <property type="nucleotide sequence ID" value="NZ_JAVDXW010000001.1"/>
</dbReference>
<feature type="compositionally biased region" description="Basic and acidic residues" evidence="5">
    <location>
        <begin position="67"/>
        <end position="77"/>
    </location>
</feature>
<evidence type="ECO:0000256" key="4">
    <source>
        <dbReference type="ARBA" id="ARBA00023163"/>
    </source>
</evidence>
<dbReference type="InterPro" id="IPR011006">
    <property type="entry name" value="CheY-like_superfamily"/>
</dbReference>
<dbReference type="Proteomes" id="UP001180845">
    <property type="component" value="Unassembled WGS sequence"/>
</dbReference>
<dbReference type="AlphaFoldDB" id="A0AAE3ZCR0"/>
<name>A0AAE3ZCR0_9ACTN</name>
<protein>
    <submittedName>
        <fullName evidence="7">Transcriptional regulator with GAF, ATPase, and Fis domain</fullName>
    </submittedName>
</protein>
<keyword evidence="3" id="KW-0805">Transcription regulation</keyword>